<dbReference type="AlphaFoldDB" id="A0A6C1TX14"/>
<evidence type="ECO:0000313" key="2">
    <source>
        <dbReference type="Proteomes" id="UP000336646"/>
    </source>
</evidence>
<accession>A0A6C1TX14</accession>
<dbReference type="OrthoDB" id="4421601at2"/>
<evidence type="ECO:0000313" key="1">
    <source>
        <dbReference type="EMBL" id="TVS26858.1"/>
    </source>
</evidence>
<sequence length="161" mass="17642">MTQHIDYIASTPSQIASDISSRHPLAIDDLHSIIHHPRSLARPTAAWRPPVKNLPAHRGGPLLVAAITRRRVGPRARARIQGWGEPHVPAYLIEVRFTDTSGAIVDPHLTEAWIRSLVTEDYAAAVHEIASPKAVTYVWLVDAHFTPVSSPPSMFDGMTAA</sequence>
<gene>
    <name evidence="1" type="ORF">EKI59_09860</name>
</gene>
<name>A0A6C1TX14_9CORY</name>
<reference evidence="1 2" key="1">
    <citation type="submission" date="2018-12" db="EMBL/GenBank/DDBJ databases">
        <title>Corynebacterium sanguinis sp. nov., a clinically-associated and environmental corynebacterium.</title>
        <authorList>
            <person name="Gonzales-Siles L."/>
            <person name="Jaen-Luchoro D."/>
            <person name="Cardew S."/>
            <person name="Inganas E."/>
            <person name="Ohlen M."/>
            <person name="Jensie-Markopolous S."/>
            <person name="Pinyeiro-Iglesias B."/>
            <person name="Molin K."/>
            <person name="Skovbjerg S."/>
            <person name="Svensson-Stadler L."/>
            <person name="Funke G."/>
            <person name="Moore E.R.B."/>
        </authorList>
    </citation>
    <scope>NUCLEOTIDE SEQUENCE [LARGE SCALE GENOMIC DNA]</scope>
    <source>
        <strain evidence="1 2">58734</strain>
    </source>
</reference>
<comment type="caution">
    <text evidence="1">The sequence shown here is derived from an EMBL/GenBank/DDBJ whole genome shotgun (WGS) entry which is preliminary data.</text>
</comment>
<proteinExistence type="predicted"/>
<dbReference type="RefSeq" id="WP_144773621.1">
    <property type="nucleotide sequence ID" value="NZ_JALXSY010000002.1"/>
</dbReference>
<protein>
    <submittedName>
        <fullName evidence="1">Uncharacterized protein</fullName>
    </submittedName>
</protein>
<organism evidence="1 2">
    <name type="scientific">Corynebacterium sanguinis</name>
    <dbReference type="NCBI Taxonomy" id="2594913"/>
    <lineage>
        <taxon>Bacteria</taxon>
        <taxon>Bacillati</taxon>
        <taxon>Actinomycetota</taxon>
        <taxon>Actinomycetes</taxon>
        <taxon>Mycobacteriales</taxon>
        <taxon>Corynebacteriaceae</taxon>
        <taxon>Corynebacterium</taxon>
    </lineage>
</organism>
<dbReference type="EMBL" id="RXIR01000025">
    <property type="protein sequence ID" value="TVS26858.1"/>
    <property type="molecule type" value="Genomic_DNA"/>
</dbReference>
<dbReference type="Proteomes" id="UP000336646">
    <property type="component" value="Unassembled WGS sequence"/>
</dbReference>